<gene>
    <name evidence="1" type="ORF">SAMN05443292_0178</name>
</gene>
<reference evidence="1 2" key="1">
    <citation type="submission" date="2016-10" db="EMBL/GenBank/DDBJ databases">
        <authorList>
            <person name="de Groot N.N."/>
        </authorList>
    </citation>
    <scope>NUCLEOTIDE SEQUENCE [LARGE SCALE GENOMIC DNA]</scope>
    <source>
        <strain evidence="1 2">DSM 26000</strain>
    </source>
</reference>
<organism evidence="1 2">
    <name type="scientific">Halpernia frigidisoli</name>
    <dbReference type="NCBI Taxonomy" id="1125876"/>
    <lineage>
        <taxon>Bacteria</taxon>
        <taxon>Pseudomonadati</taxon>
        <taxon>Bacteroidota</taxon>
        <taxon>Flavobacteriia</taxon>
        <taxon>Flavobacteriales</taxon>
        <taxon>Weeksellaceae</taxon>
        <taxon>Chryseobacterium group</taxon>
        <taxon>Halpernia</taxon>
    </lineage>
</organism>
<evidence type="ECO:0008006" key="3">
    <source>
        <dbReference type="Google" id="ProtNLM"/>
    </source>
</evidence>
<evidence type="ECO:0000313" key="2">
    <source>
        <dbReference type="Proteomes" id="UP000198931"/>
    </source>
</evidence>
<evidence type="ECO:0000313" key="1">
    <source>
        <dbReference type="EMBL" id="SFH80055.1"/>
    </source>
</evidence>
<sequence>MIVSRNYMKISTFVFFALIIIGCKEKPLSEIKKENEYYLFKKQISPNEKFDIFKYCRNGTFAFSGDICGTFIREKGESFSENNNYKIEGNIKFWENDTLSINRFDSSLNQPRDTTGKISYEKFKDLTLKIYTYGSINSSGIKKYSFDNFKITKKQLCFENIKSIMGEPLKDNCFDLGNIEIINSTNGLKEIIIERISKSMDFKYRNSDGTITENLPEIKVLDLHLIPTKKIKIMNIEKLKGVFIDVE</sequence>
<accession>A0A1I3D004</accession>
<dbReference type="AlphaFoldDB" id="A0A1I3D004"/>
<proteinExistence type="predicted"/>
<protein>
    <recommendedName>
        <fullName evidence="3">Lipoprotein</fullName>
    </recommendedName>
</protein>
<keyword evidence="2" id="KW-1185">Reference proteome</keyword>
<dbReference type="Proteomes" id="UP000198931">
    <property type="component" value="Unassembled WGS sequence"/>
</dbReference>
<dbReference type="PROSITE" id="PS51257">
    <property type="entry name" value="PROKAR_LIPOPROTEIN"/>
    <property type="match status" value="1"/>
</dbReference>
<name>A0A1I3D004_9FLAO</name>
<dbReference type="EMBL" id="FOQT01000001">
    <property type="protein sequence ID" value="SFH80055.1"/>
    <property type="molecule type" value="Genomic_DNA"/>
</dbReference>